<sequence>MIKSATAISINLCQFTILRHRQWLICMSGSHRIWKRLQKCCHKCSYFQSQKRELIVFFIVFNTIYFNIGSCSCMVVLLQEKRKSVTVIVEQQKQLIKPVVRINEAISEIV</sequence>
<protein>
    <submittedName>
        <fullName evidence="2">Uncharacterized protein</fullName>
    </submittedName>
</protein>
<reference evidence="2" key="1">
    <citation type="journal article" date="2023" name="Insect Mol. Biol.">
        <title>Genome sequencing provides insights into the evolution of gene families encoding plant cell wall-degrading enzymes in longhorned beetles.</title>
        <authorList>
            <person name="Shin N.R."/>
            <person name="Okamura Y."/>
            <person name="Kirsch R."/>
            <person name="Pauchet Y."/>
        </authorList>
    </citation>
    <scope>NUCLEOTIDE SEQUENCE</scope>
    <source>
        <strain evidence="2">MMC_N1</strain>
    </source>
</reference>
<evidence type="ECO:0000256" key="1">
    <source>
        <dbReference type="SAM" id="Phobius"/>
    </source>
</evidence>
<comment type="caution">
    <text evidence="2">The sequence shown here is derived from an EMBL/GenBank/DDBJ whole genome shotgun (WGS) entry which is preliminary data.</text>
</comment>
<evidence type="ECO:0000313" key="3">
    <source>
        <dbReference type="Proteomes" id="UP001162164"/>
    </source>
</evidence>
<proteinExistence type="predicted"/>
<organism evidence="2 3">
    <name type="scientific">Molorchus minor</name>
    <dbReference type="NCBI Taxonomy" id="1323400"/>
    <lineage>
        <taxon>Eukaryota</taxon>
        <taxon>Metazoa</taxon>
        <taxon>Ecdysozoa</taxon>
        <taxon>Arthropoda</taxon>
        <taxon>Hexapoda</taxon>
        <taxon>Insecta</taxon>
        <taxon>Pterygota</taxon>
        <taxon>Neoptera</taxon>
        <taxon>Endopterygota</taxon>
        <taxon>Coleoptera</taxon>
        <taxon>Polyphaga</taxon>
        <taxon>Cucujiformia</taxon>
        <taxon>Chrysomeloidea</taxon>
        <taxon>Cerambycidae</taxon>
        <taxon>Lamiinae</taxon>
        <taxon>Monochamini</taxon>
        <taxon>Molorchus</taxon>
    </lineage>
</organism>
<keyword evidence="3" id="KW-1185">Reference proteome</keyword>
<dbReference type="Proteomes" id="UP001162164">
    <property type="component" value="Unassembled WGS sequence"/>
</dbReference>
<keyword evidence="1" id="KW-1133">Transmembrane helix</keyword>
<evidence type="ECO:0000313" key="2">
    <source>
        <dbReference type="EMBL" id="KAJ8971376.1"/>
    </source>
</evidence>
<keyword evidence="1" id="KW-0472">Membrane</keyword>
<gene>
    <name evidence="2" type="ORF">NQ317_019254</name>
</gene>
<keyword evidence="1" id="KW-0812">Transmembrane</keyword>
<dbReference type="EMBL" id="JAPWTJ010001489">
    <property type="protein sequence ID" value="KAJ8971376.1"/>
    <property type="molecule type" value="Genomic_DNA"/>
</dbReference>
<accession>A0ABQ9J1T1</accession>
<feature type="transmembrane region" description="Helical" evidence="1">
    <location>
        <begin position="55"/>
        <end position="78"/>
    </location>
</feature>
<name>A0ABQ9J1T1_9CUCU</name>